<dbReference type="CDD" id="cd00118">
    <property type="entry name" value="LysM"/>
    <property type="match status" value="1"/>
</dbReference>
<sequence>MEIYLVSEGDNVDQIASRFGEDVNQLVYDNQIEYPYRLAVGQALVVQNDIQPKRIKRAAATCGYAYPFISEWVLEQTLPYLTELPVFSYGFTERGELIPPFTDDSWVIERAKEYQTMPVLTLTPLGDDGHFNNMLISRMLHDSRIQERLIWNLGDKVTEKGYGGINVDFEYVLPEDRDLFTAFVERIRKVMNVFGYRVSVALVPKTSAAQRGLLYEGMDYRGLGEAADEVFIMAYEWGYTYGPPMAVAPMNMVRRVVEYAVTEIPEEKIILGMPNYGYNWPLPFEQGVTKARTMGNIEAVQLAIDYGVPIRFDEKAQAPYYRYWQYGINHEVWFEDARSVWSSMDLAEEFHLKGMGYWHIMQLFRPGWSIINDRFDIIKQPFKM</sequence>
<evidence type="ECO:0000256" key="1">
    <source>
        <dbReference type="ARBA" id="ARBA00022801"/>
    </source>
</evidence>
<gene>
    <name evidence="5" type="ORF">IAA07_09930</name>
</gene>
<dbReference type="EMBL" id="DWZA01000088">
    <property type="protein sequence ID" value="HJA71876.1"/>
    <property type="molecule type" value="Genomic_DNA"/>
</dbReference>
<dbReference type="Pfam" id="PF01476">
    <property type="entry name" value="LysM"/>
    <property type="match status" value="1"/>
</dbReference>
<dbReference type="InterPro" id="IPR017853">
    <property type="entry name" value="GH"/>
</dbReference>
<keyword evidence="1" id="KW-0378">Hydrolase</keyword>
<dbReference type="Pfam" id="PF00704">
    <property type="entry name" value="Glyco_hydro_18"/>
    <property type="match status" value="1"/>
</dbReference>
<accession>A0A9D2KQB4</accession>
<protein>
    <submittedName>
        <fullName evidence="5">LysM peptidoglycan-binding domain-containing protein</fullName>
    </submittedName>
</protein>
<reference evidence="5" key="1">
    <citation type="journal article" date="2021" name="PeerJ">
        <title>Extensive microbial diversity within the chicken gut microbiome revealed by metagenomics and culture.</title>
        <authorList>
            <person name="Gilroy R."/>
            <person name="Ravi A."/>
            <person name="Getino M."/>
            <person name="Pursley I."/>
            <person name="Horton D.L."/>
            <person name="Alikhan N.F."/>
            <person name="Baker D."/>
            <person name="Gharbi K."/>
            <person name="Hall N."/>
            <person name="Watson M."/>
            <person name="Adriaenssens E.M."/>
            <person name="Foster-Nyarko E."/>
            <person name="Jarju S."/>
            <person name="Secka A."/>
            <person name="Antonio M."/>
            <person name="Oren A."/>
            <person name="Chaudhuri R.R."/>
            <person name="La Ragione R."/>
            <person name="Hildebrand F."/>
            <person name="Pallen M.J."/>
        </authorList>
    </citation>
    <scope>NUCLEOTIDE SEQUENCE</scope>
    <source>
        <strain evidence="5">CHK178-16964</strain>
    </source>
</reference>
<reference evidence="5" key="2">
    <citation type="submission" date="2021-04" db="EMBL/GenBank/DDBJ databases">
        <authorList>
            <person name="Gilroy R."/>
        </authorList>
    </citation>
    <scope>NUCLEOTIDE SEQUENCE</scope>
    <source>
        <strain evidence="5">CHK178-16964</strain>
    </source>
</reference>
<dbReference type="SUPFAM" id="SSF51445">
    <property type="entry name" value="(Trans)glycosidases"/>
    <property type="match status" value="1"/>
</dbReference>
<dbReference type="Gene3D" id="3.10.50.10">
    <property type="match status" value="1"/>
</dbReference>
<evidence type="ECO:0000259" key="4">
    <source>
        <dbReference type="PROSITE" id="PS51910"/>
    </source>
</evidence>
<dbReference type="GO" id="GO:0012505">
    <property type="term" value="C:endomembrane system"/>
    <property type="evidence" value="ECO:0007669"/>
    <property type="project" value="TreeGrafter"/>
</dbReference>
<evidence type="ECO:0000313" key="5">
    <source>
        <dbReference type="EMBL" id="HJA71876.1"/>
    </source>
</evidence>
<dbReference type="InterPro" id="IPR029070">
    <property type="entry name" value="Chitinase_insertion_sf"/>
</dbReference>
<dbReference type="AlphaFoldDB" id="A0A9D2KQB4"/>
<proteinExistence type="predicted"/>
<dbReference type="GO" id="GO:0070492">
    <property type="term" value="F:oligosaccharide binding"/>
    <property type="evidence" value="ECO:0007669"/>
    <property type="project" value="TreeGrafter"/>
</dbReference>
<dbReference type="PANTHER" id="PTHR46066">
    <property type="entry name" value="CHITINASE DOMAIN-CONTAINING PROTEIN 1 FAMILY MEMBER"/>
    <property type="match status" value="1"/>
</dbReference>
<feature type="domain" description="GH18" evidence="4">
    <location>
        <begin position="59"/>
        <end position="384"/>
    </location>
</feature>
<dbReference type="InterPro" id="IPR018392">
    <property type="entry name" value="LysM"/>
</dbReference>
<dbReference type="InterPro" id="IPR011583">
    <property type="entry name" value="Chitinase_II/V-like_cat"/>
</dbReference>
<dbReference type="GO" id="GO:0008061">
    <property type="term" value="F:chitin binding"/>
    <property type="evidence" value="ECO:0007669"/>
    <property type="project" value="InterPro"/>
</dbReference>
<evidence type="ECO:0000259" key="3">
    <source>
        <dbReference type="PROSITE" id="PS51782"/>
    </source>
</evidence>
<dbReference type="PROSITE" id="PS51782">
    <property type="entry name" value="LYSM"/>
    <property type="match status" value="1"/>
</dbReference>
<dbReference type="GO" id="GO:0016798">
    <property type="term" value="F:hydrolase activity, acting on glycosyl bonds"/>
    <property type="evidence" value="ECO:0007669"/>
    <property type="project" value="UniProtKB-KW"/>
</dbReference>
<keyword evidence="2" id="KW-0326">Glycosidase</keyword>
<comment type="caution">
    <text evidence="5">The sequence shown here is derived from an EMBL/GenBank/DDBJ whole genome shotgun (WGS) entry which is preliminary data.</text>
</comment>
<dbReference type="Gene3D" id="3.20.20.80">
    <property type="entry name" value="Glycosidases"/>
    <property type="match status" value="1"/>
</dbReference>
<feature type="domain" description="LysM" evidence="3">
    <location>
        <begin position="2"/>
        <end position="46"/>
    </location>
</feature>
<organism evidence="5 6">
    <name type="scientific">Candidatus Lachnoclostridium stercoravium</name>
    <dbReference type="NCBI Taxonomy" id="2838633"/>
    <lineage>
        <taxon>Bacteria</taxon>
        <taxon>Bacillati</taxon>
        <taxon>Bacillota</taxon>
        <taxon>Clostridia</taxon>
        <taxon>Lachnospirales</taxon>
        <taxon>Lachnospiraceae</taxon>
    </lineage>
</organism>
<dbReference type="InterPro" id="IPR036779">
    <property type="entry name" value="LysM_dom_sf"/>
</dbReference>
<evidence type="ECO:0000256" key="2">
    <source>
        <dbReference type="ARBA" id="ARBA00023295"/>
    </source>
</evidence>
<dbReference type="Gene3D" id="3.10.350.10">
    <property type="entry name" value="LysM domain"/>
    <property type="match status" value="1"/>
</dbReference>
<dbReference type="GO" id="GO:0005975">
    <property type="term" value="P:carbohydrate metabolic process"/>
    <property type="evidence" value="ECO:0007669"/>
    <property type="project" value="InterPro"/>
</dbReference>
<dbReference type="Proteomes" id="UP000823900">
    <property type="component" value="Unassembled WGS sequence"/>
</dbReference>
<dbReference type="CDD" id="cd02874">
    <property type="entry name" value="GH18_CFLE_spore_hydrolase"/>
    <property type="match status" value="1"/>
</dbReference>
<dbReference type="SMART" id="SM00636">
    <property type="entry name" value="Glyco_18"/>
    <property type="match status" value="1"/>
</dbReference>
<dbReference type="PROSITE" id="PS51910">
    <property type="entry name" value="GH18_2"/>
    <property type="match status" value="1"/>
</dbReference>
<dbReference type="PANTHER" id="PTHR46066:SF2">
    <property type="entry name" value="CHITINASE DOMAIN-CONTAINING PROTEIN 1"/>
    <property type="match status" value="1"/>
</dbReference>
<dbReference type="SUPFAM" id="SSF54106">
    <property type="entry name" value="LysM domain"/>
    <property type="match status" value="1"/>
</dbReference>
<evidence type="ECO:0000313" key="6">
    <source>
        <dbReference type="Proteomes" id="UP000823900"/>
    </source>
</evidence>
<dbReference type="InterPro" id="IPR001223">
    <property type="entry name" value="Glyco_hydro18_cat"/>
</dbReference>
<name>A0A9D2KQB4_9FIRM</name>
<dbReference type="InterPro" id="IPR041704">
    <property type="entry name" value="CFLE_GH18"/>
</dbReference>